<dbReference type="SUPFAM" id="SSF46785">
    <property type="entry name" value="Winged helix' DNA-binding domain"/>
    <property type="match status" value="1"/>
</dbReference>
<keyword evidence="4" id="KW-0663">Pyridoxal phosphate</keyword>
<dbReference type="Pfam" id="PF00392">
    <property type="entry name" value="GntR"/>
    <property type="match status" value="1"/>
</dbReference>
<comment type="similarity">
    <text evidence="2">In the C-terminal section; belongs to the class-I pyridoxal-phosphate-dependent aminotransferase family.</text>
</comment>
<dbReference type="OrthoDB" id="9808770at2"/>
<protein>
    <submittedName>
        <fullName evidence="9">GntR family transcriptional regulator/MocR family aminotransferase</fullName>
    </submittedName>
</protein>
<keyword evidence="10" id="KW-1185">Reference proteome</keyword>
<dbReference type="GO" id="GO:0030170">
    <property type="term" value="F:pyridoxal phosphate binding"/>
    <property type="evidence" value="ECO:0007669"/>
    <property type="project" value="InterPro"/>
</dbReference>
<comment type="caution">
    <text evidence="9">The sequence shown here is derived from an EMBL/GenBank/DDBJ whole genome shotgun (WGS) entry which is preliminary data.</text>
</comment>
<dbReference type="GO" id="GO:0003677">
    <property type="term" value="F:DNA binding"/>
    <property type="evidence" value="ECO:0007669"/>
    <property type="project" value="UniProtKB-KW"/>
</dbReference>
<keyword evidence="3 9" id="KW-0032">Aminotransferase</keyword>
<evidence type="ECO:0000259" key="8">
    <source>
        <dbReference type="PROSITE" id="PS50949"/>
    </source>
</evidence>
<dbReference type="InterPro" id="IPR051446">
    <property type="entry name" value="HTH_trans_reg/aminotransferase"/>
</dbReference>
<accession>A0A3D9QWR4</accession>
<dbReference type="InterPro" id="IPR004839">
    <property type="entry name" value="Aminotransferase_I/II_large"/>
</dbReference>
<name>A0A3D9QWR4_9BACL</name>
<feature type="domain" description="HTH gntR-type" evidence="8">
    <location>
        <begin position="10"/>
        <end position="78"/>
    </location>
</feature>
<dbReference type="SUPFAM" id="SSF53383">
    <property type="entry name" value="PLP-dependent transferases"/>
    <property type="match status" value="1"/>
</dbReference>
<dbReference type="PRINTS" id="PR00035">
    <property type="entry name" value="HTHGNTR"/>
</dbReference>
<evidence type="ECO:0000256" key="5">
    <source>
        <dbReference type="ARBA" id="ARBA00023015"/>
    </source>
</evidence>
<dbReference type="PANTHER" id="PTHR46577:SF1">
    <property type="entry name" value="HTH-TYPE TRANSCRIPTIONAL REGULATORY PROTEIN GABR"/>
    <property type="match status" value="1"/>
</dbReference>
<dbReference type="InterPro" id="IPR015421">
    <property type="entry name" value="PyrdxlP-dep_Trfase_major"/>
</dbReference>
<keyword evidence="7" id="KW-0804">Transcription</keyword>
<dbReference type="AlphaFoldDB" id="A0A3D9QWR4"/>
<evidence type="ECO:0000256" key="4">
    <source>
        <dbReference type="ARBA" id="ARBA00022898"/>
    </source>
</evidence>
<evidence type="ECO:0000256" key="2">
    <source>
        <dbReference type="ARBA" id="ARBA00005384"/>
    </source>
</evidence>
<evidence type="ECO:0000256" key="7">
    <source>
        <dbReference type="ARBA" id="ARBA00023163"/>
    </source>
</evidence>
<dbReference type="Pfam" id="PF00155">
    <property type="entry name" value="Aminotran_1_2"/>
    <property type="match status" value="1"/>
</dbReference>
<dbReference type="EMBL" id="QTTN01000031">
    <property type="protein sequence ID" value="REE69723.1"/>
    <property type="molecule type" value="Genomic_DNA"/>
</dbReference>
<keyword evidence="5" id="KW-0805">Transcription regulation</keyword>
<organism evidence="9 10">
    <name type="scientific">Paenibacillus taihuensis</name>
    <dbReference type="NCBI Taxonomy" id="1156355"/>
    <lineage>
        <taxon>Bacteria</taxon>
        <taxon>Bacillati</taxon>
        <taxon>Bacillota</taxon>
        <taxon>Bacilli</taxon>
        <taxon>Bacillales</taxon>
        <taxon>Paenibacillaceae</taxon>
        <taxon>Paenibacillus</taxon>
    </lineage>
</organism>
<sequence>MWYINRNDAKPIWQQMLDQAISQISSGNWQPGQLLLPSRELAQQLGVSRSTIQIVYEELKARGYIYTSRRGGTRVSRGMKCIDGNPDLQQKQGPLLPSLPFLDASVDHLKEWLKGEDANHVTIDFSPHEPYVDTIFLKTWKQAYLHVSSSMNPCDWAYGNNSYGYMPLREQVQRYLSIERGINVQTEQILLTSGAHQTLQLIAQGLLTEGDMVTVEDPGFPASWLVMRDRRMNVVPIPVDEFGLVVDRIPQESKLTFVTPSHQCAVGAVLSEPRRQQLIEWAVKNHSWIVEDDYDGEYRYRGEPLPPLFSQASKNTLYMISFSKMIAPGIRLSALVGSTEAIAQLARVQELLYRHVPIMEAVTLTRFIEQGHFIRHLRRVRNLYRRRHECMYKAILANGLTNRFTLSEIETGSHLLLEAEPSFDEAFFTSILLKRGIRVYPLSLYGLESTRRGWVLGFAKVDEKAIEEGIAVLAEVLLNS</sequence>
<dbReference type="Gene3D" id="3.40.640.10">
    <property type="entry name" value="Type I PLP-dependent aspartate aminotransferase-like (Major domain)"/>
    <property type="match status" value="1"/>
</dbReference>
<dbReference type="GO" id="GO:0003700">
    <property type="term" value="F:DNA-binding transcription factor activity"/>
    <property type="evidence" value="ECO:0007669"/>
    <property type="project" value="InterPro"/>
</dbReference>
<dbReference type="PROSITE" id="PS50949">
    <property type="entry name" value="HTH_GNTR"/>
    <property type="match status" value="1"/>
</dbReference>
<evidence type="ECO:0000313" key="10">
    <source>
        <dbReference type="Proteomes" id="UP000256304"/>
    </source>
</evidence>
<evidence type="ECO:0000256" key="3">
    <source>
        <dbReference type="ARBA" id="ARBA00022576"/>
    </source>
</evidence>
<keyword evidence="6" id="KW-0238">DNA-binding</keyword>
<dbReference type="Gene3D" id="1.10.10.10">
    <property type="entry name" value="Winged helix-like DNA-binding domain superfamily/Winged helix DNA-binding domain"/>
    <property type="match status" value="1"/>
</dbReference>
<dbReference type="InterPro" id="IPR015424">
    <property type="entry name" value="PyrdxlP-dep_Trfase"/>
</dbReference>
<dbReference type="CDD" id="cd07377">
    <property type="entry name" value="WHTH_GntR"/>
    <property type="match status" value="1"/>
</dbReference>
<evidence type="ECO:0000313" key="9">
    <source>
        <dbReference type="EMBL" id="REE69723.1"/>
    </source>
</evidence>
<dbReference type="InterPro" id="IPR036388">
    <property type="entry name" value="WH-like_DNA-bd_sf"/>
</dbReference>
<comment type="cofactor">
    <cofactor evidence="1">
        <name>pyridoxal 5'-phosphate</name>
        <dbReference type="ChEBI" id="CHEBI:597326"/>
    </cofactor>
</comment>
<dbReference type="GO" id="GO:0008483">
    <property type="term" value="F:transaminase activity"/>
    <property type="evidence" value="ECO:0007669"/>
    <property type="project" value="UniProtKB-KW"/>
</dbReference>
<evidence type="ECO:0000256" key="6">
    <source>
        <dbReference type="ARBA" id="ARBA00023125"/>
    </source>
</evidence>
<dbReference type="PANTHER" id="PTHR46577">
    <property type="entry name" value="HTH-TYPE TRANSCRIPTIONAL REGULATORY PROTEIN GABR"/>
    <property type="match status" value="1"/>
</dbReference>
<dbReference type="Proteomes" id="UP000256304">
    <property type="component" value="Unassembled WGS sequence"/>
</dbReference>
<dbReference type="InterPro" id="IPR000524">
    <property type="entry name" value="Tscrpt_reg_HTH_GntR"/>
</dbReference>
<dbReference type="CDD" id="cd00609">
    <property type="entry name" value="AAT_like"/>
    <property type="match status" value="1"/>
</dbReference>
<proteinExistence type="inferred from homology"/>
<evidence type="ECO:0000256" key="1">
    <source>
        <dbReference type="ARBA" id="ARBA00001933"/>
    </source>
</evidence>
<gene>
    <name evidence="9" type="ORF">A8990_13142</name>
</gene>
<reference evidence="9 10" key="1">
    <citation type="submission" date="2018-08" db="EMBL/GenBank/DDBJ databases">
        <title>Genomic Encyclopedia of Type Strains, Phase III (KMG-III): the genomes of soil and plant-associated and newly described type strains.</title>
        <authorList>
            <person name="Whitman W."/>
        </authorList>
    </citation>
    <scope>NUCLEOTIDE SEQUENCE [LARGE SCALE GENOMIC DNA]</scope>
    <source>
        <strain evidence="9 10">CGMCC 1.10966</strain>
    </source>
</reference>
<keyword evidence="9" id="KW-0808">Transferase</keyword>
<dbReference type="InterPro" id="IPR036390">
    <property type="entry name" value="WH_DNA-bd_sf"/>
</dbReference>
<dbReference type="RefSeq" id="WP_116191209.1">
    <property type="nucleotide sequence ID" value="NZ_QTTN01000031.1"/>
</dbReference>
<dbReference type="SMART" id="SM00345">
    <property type="entry name" value="HTH_GNTR"/>
    <property type="match status" value="1"/>
</dbReference>